<dbReference type="EMBL" id="SXDP01000001">
    <property type="protein sequence ID" value="NEZ46069.1"/>
    <property type="molecule type" value="Genomic_DNA"/>
</dbReference>
<dbReference type="HAMAP" id="MF_00048">
    <property type="entry name" value="UPF0102"/>
    <property type="match status" value="1"/>
</dbReference>
<evidence type="ECO:0000313" key="3">
    <source>
        <dbReference type="EMBL" id="NEZ46069.1"/>
    </source>
</evidence>
<dbReference type="InterPro" id="IPR011856">
    <property type="entry name" value="tRNA_endonuc-like_dom_sf"/>
</dbReference>
<evidence type="ECO:0000313" key="4">
    <source>
        <dbReference type="Proteomes" id="UP000473885"/>
    </source>
</evidence>
<dbReference type="InterPro" id="IPR003509">
    <property type="entry name" value="UPF0102_YraN-like"/>
</dbReference>
<dbReference type="CDD" id="cd20736">
    <property type="entry name" value="PoNe_Nuclease"/>
    <property type="match status" value="1"/>
</dbReference>
<dbReference type="PANTHER" id="PTHR34039:SF1">
    <property type="entry name" value="UPF0102 PROTEIN YRAN"/>
    <property type="match status" value="1"/>
</dbReference>
<comment type="similarity">
    <text evidence="1 2">Belongs to the UPF0102 family.</text>
</comment>
<reference evidence="3 4" key="1">
    <citation type="submission" date="2019-04" db="EMBL/GenBank/DDBJ databases">
        <title>Genome sequencing of Clostridium botulinum Groups I-IV and Clostridium butyricum.</title>
        <authorList>
            <person name="Brunt J."/>
            <person name="Van Vliet A.H.M."/>
            <person name="Stringer S.C."/>
            <person name="Carter A.T."/>
            <person name="Peck M.W."/>
        </authorList>
    </citation>
    <scope>NUCLEOTIDE SEQUENCE [LARGE SCALE GENOMIC DNA]</scope>
    <source>
        <strain evidence="3 4">IFR 18/094</strain>
    </source>
</reference>
<evidence type="ECO:0000256" key="1">
    <source>
        <dbReference type="ARBA" id="ARBA00006738"/>
    </source>
</evidence>
<gene>
    <name evidence="3" type="ORF">FDF74_02440</name>
</gene>
<dbReference type="PANTHER" id="PTHR34039">
    <property type="entry name" value="UPF0102 PROTEIN YRAN"/>
    <property type="match status" value="1"/>
</dbReference>
<organism evidence="3 4">
    <name type="scientific">Clostridium niameyense</name>
    <dbReference type="NCBI Taxonomy" id="1622073"/>
    <lineage>
        <taxon>Bacteria</taxon>
        <taxon>Bacillati</taxon>
        <taxon>Bacillota</taxon>
        <taxon>Clostridia</taxon>
        <taxon>Eubacteriales</taxon>
        <taxon>Clostridiaceae</taxon>
        <taxon>Clostridium</taxon>
    </lineage>
</organism>
<protein>
    <recommendedName>
        <fullName evidence="2">UPF0102 protein FDF74_02440</fullName>
    </recommendedName>
</protein>
<evidence type="ECO:0000256" key="2">
    <source>
        <dbReference type="HAMAP-Rule" id="MF_00048"/>
    </source>
</evidence>
<name>A0A6M0R912_9CLOT</name>
<dbReference type="NCBIfam" id="NF009150">
    <property type="entry name" value="PRK12497.1-3"/>
    <property type="match status" value="1"/>
</dbReference>
<accession>A0A6M0R912</accession>
<dbReference type="NCBIfam" id="TIGR00252">
    <property type="entry name" value="YraN family protein"/>
    <property type="match status" value="1"/>
</dbReference>
<dbReference type="GO" id="GO:0003676">
    <property type="term" value="F:nucleic acid binding"/>
    <property type="evidence" value="ECO:0007669"/>
    <property type="project" value="InterPro"/>
</dbReference>
<dbReference type="AlphaFoldDB" id="A0A6M0R912"/>
<dbReference type="RefSeq" id="WP_163248340.1">
    <property type="nucleotide sequence ID" value="NZ_SXDP01000001.1"/>
</dbReference>
<dbReference type="InterPro" id="IPR011335">
    <property type="entry name" value="Restrct_endonuc-II-like"/>
</dbReference>
<sequence>MHCFNKDIGYFGEAIASKYLQNSSYIIIEKNFRCKIGEIDIIAKDNDYICFIEVKSRYSTCYGSPCEAVNYYKQKKLYKTAQMYIIKNHLFNKFNFRFDVVEVVFNKNTNKPSIKLIKNAFQLDYL</sequence>
<keyword evidence="4" id="KW-1185">Reference proteome</keyword>
<dbReference type="Gene3D" id="3.40.1350.10">
    <property type="match status" value="1"/>
</dbReference>
<dbReference type="SUPFAM" id="SSF52980">
    <property type="entry name" value="Restriction endonuclease-like"/>
    <property type="match status" value="1"/>
</dbReference>
<comment type="caution">
    <text evidence="3">The sequence shown here is derived from an EMBL/GenBank/DDBJ whole genome shotgun (WGS) entry which is preliminary data.</text>
</comment>
<dbReference type="Pfam" id="PF02021">
    <property type="entry name" value="UPF0102"/>
    <property type="match status" value="1"/>
</dbReference>
<dbReference type="Proteomes" id="UP000473885">
    <property type="component" value="Unassembled WGS sequence"/>
</dbReference>
<proteinExistence type="inferred from homology"/>